<proteinExistence type="predicted"/>
<feature type="compositionally biased region" description="Low complexity" evidence="1">
    <location>
        <begin position="33"/>
        <end position="67"/>
    </location>
</feature>
<comment type="caution">
    <text evidence="2">The sequence shown here is derived from an EMBL/GenBank/DDBJ whole genome shotgun (WGS) entry which is preliminary data.</text>
</comment>
<organism evidence="2 3">
    <name type="scientific">Seminavis robusta</name>
    <dbReference type="NCBI Taxonomy" id="568900"/>
    <lineage>
        <taxon>Eukaryota</taxon>
        <taxon>Sar</taxon>
        <taxon>Stramenopiles</taxon>
        <taxon>Ochrophyta</taxon>
        <taxon>Bacillariophyta</taxon>
        <taxon>Bacillariophyceae</taxon>
        <taxon>Bacillariophycidae</taxon>
        <taxon>Naviculales</taxon>
        <taxon>Naviculaceae</taxon>
        <taxon>Seminavis</taxon>
    </lineage>
</organism>
<sequence>MQATTTATTSSTSSAEGSCNRWESCPKRKQDQAAPASPPRHASSGTNSSSRRGSPSPPSLSSTFSGNGNCTSTSKPQLPKRTASLECDQRSPSCYYGSSATTAATVATVEDDGSSTSSTSSGYSACSTTSTSSSSPSYHPVLVMASRERIRKRQGQSLLQKQWRRDDCLRVVSGKKVEGAPPTLPQRTTLEILDMALQETSTSSPTMSSIAA</sequence>
<feature type="compositionally biased region" description="Low complexity" evidence="1">
    <location>
        <begin position="1"/>
        <end position="15"/>
    </location>
</feature>
<feature type="region of interest" description="Disordered" evidence="1">
    <location>
        <begin position="109"/>
        <end position="139"/>
    </location>
</feature>
<evidence type="ECO:0000313" key="2">
    <source>
        <dbReference type="EMBL" id="CAB9524781.1"/>
    </source>
</evidence>
<feature type="compositionally biased region" description="Low complexity" evidence="1">
    <location>
        <begin position="109"/>
        <end position="137"/>
    </location>
</feature>
<keyword evidence="3" id="KW-1185">Reference proteome</keyword>
<dbReference type="AlphaFoldDB" id="A0A9N8EPA6"/>
<evidence type="ECO:0000313" key="3">
    <source>
        <dbReference type="Proteomes" id="UP001153069"/>
    </source>
</evidence>
<protein>
    <submittedName>
        <fullName evidence="2">Uncharacterized protein</fullName>
    </submittedName>
</protein>
<accession>A0A9N8EPA6</accession>
<dbReference type="EMBL" id="CAICTM010001582">
    <property type="protein sequence ID" value="CAB9524781.1"/>
    <property type="molecule type" value="Genomic_DNA"/>
</dbReference>
<feature type="region of interest" description="Disordered" evidence="1">
    <location>
        <begin position="1"/>
        <end position="90"/>
    </location>
</feature>
<gene>
    <name evidence="2" type="ORF">SEMRO_1584_G284030.1</name>
</gene>
<reference evidence="2" key="1">
    <citation type="submission" date="2020-06" db="EMBL/GenBank/DDBJ databases">
        <authorList>
            <consortium name="Plant Systems Biology data submission"/>
        </authorList>
    </citation>
    <scope>NUCLEOTIDE SEQUENCE</scope>
    <source>
        <strain evidence="2">D6</strain>
    </source>
</reference>
<name>A0A9N8EPA6_9STRA</name>
<dbReference type="Proteomes" id="UP001153069">
    <property type="component" value="Unassembled WGS sequence"/>
</dbReference>
<evidence type="ECO:0000256" key="1">
    <source>
        <dbReference type="SAM" id="MobiDB-lite"/>
    </source>
</evidence>